<keyword evidence="1" id="KW-0238">DNA-binding</keyword>
<dbReference type="InterPro" id="IPR036388">
    <property type="entry name" value="WH-like_DNA-bd_sf"/>
</dbReference>
<dbReference type="EMBL" id="JAUSQU010000001">
    <property type="protein sequence ID" value="MDP9845413.1"/>
    <property type="molecule type" value="Genomic_DNA"/>
</dbReference>
<comment type="caution">
    <text evidence="1">The sequence shown here is derived from an EMBL/GenBank/DDBJ whole genome shotgun (WGS) entry which is preliminary data.</text>
</comment>
<reference evidence="1 2" key="1">
    <citation type="submission" date="2023-07" db="EMBL/GenBank/DDBJ databases">
        <title>Sequencing the genomes of 1000 actinobacteria strains.</title>
        <authorList>
            <person name="Klenk H.-P."/>
        </authorList>
    </citation>
    <scope>NUCLEOTIDE SEQUENCE [LARGE SCALE GENOMIC DNA]</scope>
    <source>
        <strain evidence="1 2">DSM 46740</strain>
    </source>
</reference>
<dbReference type="Gene3D" id="1.10.10.10">
    <property type="entry name" value="Winged helix-like DNA-binding domain superfamily/Winged helix DNA-binding domain"/>
    <property type="match status" value="1"/>
</dbReference>
<name>A0ABT9QF84_9ACTN</name>
<gene>
    <name evidence="1" type="ORF">J2853_004624</name>
</gene>
<dbReference type="GO" id="GO:0003677">
    <property type="term" value="F:DNA binding"/>
    <property type="evidence" value="ECO:0007669"/>
    <property type="project" value="UniProtKB-KW"/>
</dbReference>
<proteinExistence type="predicted"/>
<organism evidence="1 2">
    <name type="scientific">Streptosporangium lutulentum</name>
    <dbReference type="NCBI Taxonomy" id="1461250"/>
    <lineage>
        <taxon>Bacteria</taxon>
        <taxon>Bacillati</taxon>
        <taxon>Actinomycetota</taxon>
        <taxon>Actinomycetes</taxon>
        <taxon>Streptosporangiales</taxon>
        <taxon>Streptosporangiaceae</taxon>
        <taxon>Streptosporangium</taxon>
    </lineage>
</organism>
<accession>A0ABT9QF84</accession>
<sequence>MREERPDVQALSGTDSHVYEAVAGLAVDGRSATVDEVIHATALPEEAVRHSLDTLTELGWLKVAGSAYSLGPHQWGLEY</sequence>
<protein>
    <submittedName>
        <fullName evidence="1">DNA-binding IclR family transcriptional regulator</fullName>
    </submittedName>
</protein>
<dbReference type="RefSeq" id="WP_307561037.1">
    <property type="nucleotide sequence ID" value="NZ_JAUSQU010000001.1"/>
</dbReference>
<evidence type="ECO:0000313" key="2">
    <source>
        <dbReference type="Proteomes" id="UP001225356"/>
    </source>
</evidence>
<evidence type="ECO:0000313" key="1">
    <source>
        <dbReference type="EMBL" id="MDP9845413.1"/>
    </source>
</evidence>
<dbReference type="Proteomes" id="UP001225356">
    <property type="component" value="Unassembled WGS sequence"/>
</dbReference>
<keyword evidence="2" id="KW-1185">Reference proteome</keyword>